<reference evidence="4" key="1">
    <citation type="submission" date="2020-11" db="EMBL/GenBank/DDBJ databases">
        <authorList>
            <consortium name="DOE Joint Genome Institute"/>
            <person name="Ahrendt S."/>
            <person name="Riley R."/>
            <person name="Andreopoulos W."/>
            <person name="Labutti K."/>
            <person name="Pangilinan J."/>
            <person name="Ruiz-Duenas F.J."/>
            <person name="Barrasa J.M."/>
            <person name="Sanchez-Garcia M."/>
            <person name="Camarero S."/>
            <person name="Miyauchi S."/>
            <person name="Serrano A."/>
            <person name="Linde D."/>
            <person name="Babiker R."/>
            <person name="Drula E."/>
            <person name="Ayuso-Fernandez I."/>
            <person name="Pacheco R."/>
            <person name="Padilla G."/>
            <person name="Ferreira P."/>
            <person name="Barriuso J."/>
            <person name="Kellner H."/>
            <person name="Castanera R."/>
            <person name="Alfaro M."/>
            <person name="Ramirez L."/>
            <person name="Pisabarro A.G."/>
            <person name="Kuo A."/>
            <person name="Tritt A."/>
            <person name="Lipzen A."/>
            <person name="He G."/>
            <person name="Yan M."/>
            <person name="Ng V."/>
            <person name="Cullen D."/>
            <person name="Martin F."/>
            <person name="Rosso M.-N."/>
            <person name="Henrissat B."/>
            <person name="Hibbett D."/>
            <person name="Martinez A.T."/>
            <person name="Grigoriev I.V."/>
        </authorList>
    </citation>
    <scope>NUCLEOTIDE SEQUENCE</scope>
    <source>
        <strain evidence="4">CBS 247.69</strain>
    </source>
</reference>
<name>A0A9P5Y9E7_9AGAR</name>
<evidence type="ECO:0000313" key="4">
    <source>
        <dbReference type="EMBL" id="KAF9464595.1"/>
    </source>
</evidence>
<feature type="signal peptide" evidence="2">
    <location>
        <begin position="1"/>
        <end position="20"/>
    </location>
</feature>
<evidence type="ECO:0000259" key="3">
    <source>
        <dbReference type="Pfam" id="PF21294"/>
    </source>
</evidence>
<feature type="chain" id="PRO_5040320373" description="Polysaccharide lyase 14 domain-containing protein" evidence="2">
    <location>
        <begin position="21"/>
        <end position="422"/>
    </location>
</feature>
<feature type="compositionally biased region" description="Low complexity" evidence="1">
    <location>
        <begin position="105"/>
        <end position="119"/>
    </location>
</feature>
<feature type="compositionally biased region" description="Basic residues" evidence="1">
    <location>
        <begin position="34"/>
        <end position="43"/>
    </location>
</feature>
<dbReference type="OrthoDB" id="3337916at2759"/>
<dbReference type="Gene3D" id="2.60.120.200">
    <property type="match status" value="1"/>
</dbReference>
<keyword evidence="5" id="KW-1185">Reference proteome</keyword>
<dbReference type="PANTHER" id="PTHR40124:SF1">
    <property type="entry name" value="DISAGGREGATASE RELATED REPEAT PROTEIN"/>
    <property type="match status" value="1"/>
</dbReference>
<dbReference type="PANTHER" id="PTHR40124">
    <property type="match status" value="1"/>
</dbReference>
<comment type="caution">
    <text evidence="4">The sequence shown here is derived from an EMBL/GenBank/DDBJ whole genome shotgun (WGS) entry which is preliminary data.</text>
</comment>
<accession>A0A9P5Y9E7</accession>
<organism evidence="4 5">
    <name type="scientific">Collybia nuda</name>
    <dbReference type="NCBI Taxonomy" id="64659"/>
    <lineage>
        <taxon>Eukaryota</taxon>
        <taxon>Fungi</taxon>
        <taxon>Dikarya</taxon>
        <taxon>Basidiomycota</taxon>
        <taxon>Agaricomycotina</taxon>
        <taxon>Agaricomycetes</taxon>
        <taxon>Agaricomycetidae</taxon>
        <taxon>Agaricales</taxon>
        <taxon>Tricholomatineae</taxon>
        <taxon>Clitocybaceae</taxon>
        <taxon>Collybia</taxon>
    </lineage>
</organism>
<dbReference type="Pfam" id="PF21294">
    <property type="entry name" value="Polysacc_lyase_14"/>
    <property type="match status" value="1"/>
</dbReference>
<feature type="compositionally biased region" description="Polar residues" evidence="1">
    <location>
        <begin position="69"/>
        <end position="79"/>
    </location>
</feature>
<evidence type="ECO:0000256" key="1">
    <source>
        <dbReference type="SAM" id="MobiDB-lite"/>
    </source>
</evidence>
<gene>
    <name evidence="4" type="ORF">BDZ94DRAFT_1216255</name>
</gene>
<dbReference type="Proteomes" id="UP000807353">
    <property type="component" value="Unassembled WGS sequence"/>
</dbReference>
<evidence type="ECO:0000313" key="5">
    <source>
        <dbReference type="Proteomes" id="UP000807353"/>
    </source>
</evidence>
<sequence length="422" mass="44296">MYASKSILVFLAFLVVFVTAHPIQHVHHKRIAAARPAPRRRAACRAPTSSTVAPAAGSAPTPVVISDGGLNSNIKNSTGPAGDDNNVPAPPAPVEEKDDDKEPTSTKPPSSSTAKPKPTSTKEDDEPTAPTTKPPQGGGSSNGKLSALFPASTGLKSWTTSPLSDSPLPLSDGTLRPTRLLSALSHDFVSAPDGKKAMKAHYPKGSYTFTHQPQGGLSFYAPGPSSVDLSQAKEATFGYSVYFPAGFGFQKGGKLPGIYGGNSDSEAVGCSGGRRSTACFSARLMWRAAGKGEFYTYLPPYTDSRFAANKKQCNVAPESDCNPTYGASIGRGAFTFATGAWTTVSERVKLNDVGKANGELQLFVNGKSVINLNGLILRDSAAGKMRGIQMQTFFGGSSPDFASPKSQDVFFSDFSVAILENL</sequence>
<keyword evidence="2" id="KW-0732">Signal</keyword>
<feature type="domain" description="Polysaccharide lyase 14" evidence="3">
    <location>
        <begin position="193"/>
        <end position="414"/>
    </location>
</feature>
<proteinExistence type="predicted"/>
<evidence type="ECO:0000256" key="2">
    <source>
        <dbReference type="SAM" id="SignalP"/>
    </source>
</evidence>
<protein>
    <recommendedName>
        <fullName evidence="3">Polysaccharide lyase 14 domain-containing protein</fullName>
    </recommendedName>
</protein>
<dbReference type="EMBL" id="MU150253">
    <property type="protein sequence ID" value="KAF9464595.1"/>
    <property type="molecule type" value="Genomic_DNA"/>
</dbReference>
<dbReference type="AlphaFoldDB" id="A0A9P5Y9E7"/>
<feature type="region of interest" description="Disordered" evidence="1">
    <location>
        <begin position="34"/>
        <end position="148"/>
    </location>
</feature>
<dbReference type="InterPro" id="IPR048958">
    <property type="entry name" value="Polysacc_lyase_14"/>
</dbReference>